<feature type="domain" description="AMP-dependent synthetase/ligase" evidence="1">
    <location>
        <begin position="29"/>
        <end position="102"/>
    </location>
</feature>
<name>A0A9Y2F572_9SPHN</name>
<dbReference type="InterPro" id="IPR050237">
    <property type="entry name" value="ATP-dep_AMP-bd_enzyme"/>
</dbReference>
<dbReference type="Pfam" id="PF00501">
    <property type="entry name" value="AMP-binding"/>
    <property type="match status" value="1"/>
</dbReference>
<accession>A0A9Y2F572</accession>
<dbReference type="PANTHER" id="PTHR43767:SF1">
    <property type="entry name" value="NONRIBOSOMAL PEPTIDE SYNTHASE PES1 (EUROFUNG)-RELATED"/>
    <property type="match status" value="1"/>
</dbReference>
<dbReference type="Pfam" id="PF13193">
    <property type="entry name" value="AMP-binding_C"/>
    <property type="match status" value="1"/>
</dbReference>
<evidence type="ECO:0000259" key="1">
    <source>
        <dbReference type="Pfam" id="PF00501"/>
    </source>
</evidence>
<dbReference type="InterPro" id="IPR042099">
    <property type="entry name" value="ANL_N_sf"/>
</dbReference>
<dbReference type="AlphaFoldDB" id="A0A9Y2F572"/>
<feature type="domain" description="AMP-binding enzyme C-terminal" evidence="2">
    <location>
        <begin position="185"/>
        <end position="260"/>
    </location>
</feature>
<evidence type="ECO:0000313" key="3">
    <source>
        <dbReference type="EMBL" id="WIW95903.1"/>
    </source>
</evidence>
<gene>
    <name evidence="3" type="ORF">QQX03_02005</name>
</gene>
<dbReference type="InterPro" id="IPR000873">
    <property type="entry name" value="AMP-dep_synth/lig_dom"/>
</dbReference>
<dbReference type="EMBL" id="CP127221">
    <property type="protein sequence ID" value="WIW95903.1"/>
    <property type="molecule type" value="Genomic_DNA"/>
</dbReference>
<dbReference type="GO" id="GO:0016878">
    <property type="term" value="F:acid-thiol ligase activity"/>
    <property type="evidence" value="ECO:0007669"/>
    <property type="project" value="UniProtKB-ARBA"/>
</dbReference>
<dbReference type="InterPro" id="IPR025110">
    <property type="entry name" value="AMP-bd_C"/>
</dbReference>
<evidence type="ECO:0000313" key="4">
    <source>
        <dbReference type="Proteomes" id="UP001231445"/>
    </source>
</evidence>
<dbReference type="Gene3D" id="3.30.300.30">
    <property type="match status" value="1"/>
</dbReference>
<evidence type="ECO:0000259" key="2">
    <source>
        <dbReference type="Pfam" id="PF13193"/>
    </source>
</evidence>
<dbReference type="Gene3D" id="3.40.50.12780">
    <property type="entry name" value="N-terminal domain of ligase-like"/>
    <property type="match status" value="2"/>
</dbReference>
<reference evidence="3 4" key="1">
    <citation type="submission" date="2023-06" db="EMBL/GenBank/DDBJ databases">
        <title>Altererythrobacter rubellus NBRC 112769 genome.</title>
        <authorList>
            <person name="Zhang K."/>
        </authorList>
    </citation>
    <scope>NUCLEOTIDE SEQUENCE [LARGE SCALE GENOMIC DNA]</scope>
    <source>
        <strain evidence="3 4">NBRC 112769</strain>
    </source>
</reference>
<dbReference type="PANTHER" id="PTHR43767">
    <property type="entry name" value="LONG-CHAIN-FATTY-ACID--COA LIGASE"/>
    <property type="match status" value="1"/>
</dbReference>
<organism evidence="3 4">
    <name type="scientific">Altererythrobacter rubellus</name>
    <dbReference type="NCBI Taxonomy" id="2173831"/>
    <lineage>
        <taxon>Bacteria</taxon>
        <taxon>Pseudomonadati</taxon>
        <taxon>Pseudomonadota</taxon>
        <taxon>Alphaproteobacteria</taxon>
        <taxon>Sphingomonadales</taxon>
        <taxon>Erythrobacteraceae</taxon>
        <taxon>Altererythrobacter</taxon>
    </lineage>
</organism>
<proteinExistence type="predicted"/>
<protein>
    <submittedName>
        <fullName evidence="3">AMP-binding protein</fullName>
    </submittedName>
</protein>
<keyword evidence="4" id="KW-1185">Reference proteome</keyword>
<dbReference type="RefSeq" id="WP_285976215.1">
    <property type="nucleotide sequence ID" value="NZ_CP127221.1"/>
</dbReference>
<dbReference type="Proteomes" id="UP001231445">
    <property type="component" value="Chromosome"/>
</dbReference>
<sequence>MSVSNPAAYNHPTPWDTVFEPVTLPAMFVRTARQRGDAPFLHFLGRTYSYKSVLAEADVFACRLRALGIKKGDRVGLFLPNVPIYASAYYGAMMAGTELMFLDKEDYTKLAPEGEPGELAVHGPQIMRGYWNREEASAEVLIEREGKVWLRTGDVAVIDQDGFLQIVDRIKDMIAVGGFKVFPSQVEHVIVQNEAIKEALVIGVPNDYLGEMPRAFVTLNKGAMATAEELASWVNDRVGKHERVDLVVIRDELPKTLIGKLDRKALRAEVL</sequence>
<dbReference type="InterPro" id="IPR045851">
    <property type="entry name" value="AMP-bd_C_sf"/>
</dbReference>
<dbReference type="SUPFAM" id="SSF56801">
    <property type="entry name" value="Acetyl-CoA synthetase-like"/>
    <property type="match status" value="2"/>
</dbReference>
<dbReference type="KEGG" id="arue:QQX03_02005"/>